<dbReference type="InterPro" id="IPR013078">
    <property type="entry name" value="His_Pase_superF_clade-1"/>
</dbReference>
<dbReference type="SUPFAM" id="SSF53254">
    <property type="entry name" value="Phosphoglycerate mutase-like"/>
    <property type="match status" value="1"/>
</dbReference>
<dbReference type="InterPro" id="IPR050275">
    <property type="entry name" value="PGM_Phosphatase"/>
</dbReference>
<name>A0ABY7GNV0_9GAMM</name>
<dbReference type="PANTHER" id="PTHR48100:SF1">
    <property type="entry name" value="HISTIDINE PHOSPHATASE FAMILY PROTEIN-RELATED"/>
    <property type="match status" value="1"/>
</dbReference>
<dbReference type="CDD" id="cd07067">
    <property type="entry name" value="HP_PGM_like"/>
    <property type="match status" value="1"/>
</dbReference>
<protein>
    <submittedName>
        <fullName evidence="1">Alpha-ribazole phosphatase family protein</fullName>
    </submittedName>
</protein>
<dbReference type="PANTHER" id="PTHR48100">
    <property type="entry name" value="BROAD-SPECIFICITY PHOSPHATASE YOR283W-RELATED"/>
    <property type="match status" value="1"/>
</dbReference>
<organism evidence="1 2">
    <name type="scientific">Methylomonas rapida</name>
    <dbReference type="NCBI Taxonomy" id="2963939"/>
    <lineage>
        <taxon>Bacteria</taxon>
        <taxon>Pseudomonadati</taxon>
        <taxon>Pseudomonadota</taxon>
        <taxon>Gammaproteobacteria</taxon>
        <taxon>Methylococcales</taxon>
        <taxon>Methylococcaceae</taxon>
        <taxon>Methylomonas</taxon>
    </lineage>
</organism>
<dbReference type="Pfam" id="PF00300">
    <property type="entry name" value="His_Phos_1"/>
    <property type="match status" value="1"/>
</dbReference>
<dbReference type="PIRSF" id="PIRSF000709">
    <property type="entry name" value="6PFK_2-Ptase"/>
    <property type="match status" value="1"/>
</dbReference>
<evidence type="ECO:0000313" key="1">
    <source>
        <dbReference type="EMBL" id="WAR46183.1"/>
    </source>
</evidence>
<reference evidence="1" key="1">
    <citation type="submission" date="2022-11" db="EMBL/GenBank/DDBJ databases">
        <title>Methylomonas rapida sp. nov., Carotenoid-Producing Obligate Methanotrophs with High Growth Characteristics and Biotechnological Potential.</title>
        <authorList>
            <person name="Tikhonova E.N."/>
            <person name="Suleimanov R.Z."/>
            <person name="Miroshnikov K."/>
            <person name="Oshkin I.Y."/>
            <person name="Belova S.E."/>
            <person name="Danilova O.V."/>
            <person name="Ashikhmin A."/>
            <person name="Konopkin A."/>
            <person name="But S.Y."/>
            <person name="Khmelenina V.N."/>
            <person name="Kuznetsov N."/>
            <person name="Pimenov N.V."/>
            <person name="Dedysh S.N."/>
        </authorList>
    </citation>
    <scope>NUCLEOTIDE SEQUENCE</scope>
    <source>
        <strain evidence="1">MP1</strain>
    </source>
</reference>
<dbReference type="EMBL" id="CP113517">
    <property type="protein sequence ID" value="WAR46183.1"/>
    <property type="molecule type" value="Genomic_DNA"/>
</dbReference>
<keyword evidence="2" id="KW-1185">Reference proteome</keyword>
<dbReference type="SMART" id="SM00855">
    <property type="entry name" value="PGAM"/>
    <property type="match status" value="1"/>
</dbReference>
<accession>A0ABY7GNV0</accession>
<sequence>MSSTAGFSRTTIDLLRHGEAEGGNCFRGATDDPLTDEGWHQMLRQCEGGQWQAVVSSPLGRCASFASAWAEKHQLKVTLDPDWREIDFGEWEGLQAAQIDPEALRRFYADPNAFTPPKAESYASFATRIRRAWETLLTRHSGQKVLVVTHAGVIRGLFSHLLAIPVRQSFQIELPHACLTRFSCFEDAAGRYVQFNFHKPV</sequence>
<proteinExistence type="predicted"/>
<evidence type="ECO:0000313" key="2">
    <source>
        <dbReference type="Proteomes" id="UP001162780"/>
    </source>
</evidence>
<gene>
    <name evidence="1" type="ORF">NM686_006600</name>
</gene>
<dbReference type="InterPro" id="IPR029033">
    <property type="entry name" value="His_PPase_superfam"/>
</dbReference>
<dbReference type="Proteomes" id="UP001162780">
    <property type="component" value="Chromosome"/>
</dbReference>
<dbReference type="Gene3D" id="3.40.50.1240">
    <property type="entry name" value="Phosphoglycerate mutase-like"/>
    <property type="match status" value="1"/>
</dbReference>
<dbReference type="RefSeq" id="WP_255187088.1">
    <property type="nucleotide sequence ID" value="NZ_CP113517.1"/>
</dbReference>